<gene>
    <name evidence="2" type="primary">LOC110792530</name>
</gene>
<dbReference type="RefSeq" id="XP_056689489.1">
    <property type="nucleotide sequence ID" value="XM_056833511.1"/>
</dbReference>
<dbReference type="Proteomes" id="UP000813463">
    <property type="component" value="Chromosome 6"/>
</dbReference>
<dbReference type="SUPFAM" id="SSF54001">
    <property type="entry name" value="Cysteine proteinases"/>
    <property type="match status" value="1"/>
</dbReference>
<evidence type="ECO:0000313" key="2">
    <source>
        <dbReference type="RefSeq" id="XP_056689489.1"/>
    </source>
</evidence>
<evidence type="ECO:0008006" key="3">
    <source>
        <dbReference type="Google" id="ProtNLM"/>
    </source>
</evidence>
<keyword evidence="1" id="KW-1185">Reference proteome</keyword>
<reference evidence="1" key="1">
    <citation type="journal article" date="2021" name="Nat. Commun.">
        <title>Genomic analyses provide insights into spinach domestication and the genetic basis of agronomic traits.</title>
        <authorList>
            <person name="Cai X."/>
            <person name="Sun X."/>
            <person name="Xu C."/>
            <person name="Sun H."/>
            <person name="Wang X."/>
            <person name="Ge C."/>
            <person name="Zhang Z."/>
            <person name="Wang Q."/>
            <person name="Fei Z."/>
            <person name="Jiao C."/>
            <person name="Wang Q."/>
        </authorList>
    </citation>
    <scope>NUCLEOTIDE SEQUENCE [LARGE SCALE GENOMIC DNA]</scope>
    <source>
        <strain evidence="1">cv. Varoflay</strain>
    </source>
</reference>
<dbReference type="InterPro" id="IPR038765">
    <property type="entry name" value="Papain-like_cys_pep_sf"/>
</dbReference>
<protein>
    <recommendedName>
        <fullName evidence="3">MIF4G domain-containing protein</fullName>
    </recommendedName>
</protein>
<evidence type="ECO:0000313" key="1">
    <source>
        <dbReference type="Proteomes" id="UP000813463"/>
    </source>
</evidence>
<dbReference type="GeneID" id="110792530"/>
<sequence length="120" mass="13927">MSKLKEGEDIKLQGSKRAFNLENDREINITVEDINQLLSGAWLNISILQVFIMALYELCDEDDKLANAFGFMCSEMISETMLYSDIIRILSYMSKSMETLSSKPFILRPYYENVLNNRDH</sequence>
<organism evidence="1 2">
    <name type="scientific">Spinacia oleracea</name>
    <name type="common">Spinach</name>
    <dbReference type="NCBI Taxonomy" id="3562"/>
    <lineage>
        <taxon>Eukaryota</taxon>
        <taxon>Viridiplantae</taxon>
        <taxon>Streptophyta</taxon>
        <taxon>Embryophyta</taxon>
        <taxon>Tracheophyta</taxon>
        <taxon>Spermatophyta</taxon>
        <taxon>Magnoliopsida</taxon>
        <taxon>eudicotyledons</taxon>
        <taxon>Gunneridae</taxon>
        <taxon>Pentapetalae</taxon>
        <taxon>Caryophyllales</taxon>
        <taxon>Chenopodiaceae</taxon>
        <taxon>Chenopodioideae</taxon>
        <taxon>Anserineae</taxon>
        <taxon>Spinacia</taxon>
    </lineage>
</organism>
<accession>A0ABM3R1L1</accession>
<name>A0ABM3R1L1_SPIOL</name>
<proteinExistence type="predicted"/>
<reference evidence="2" key="2">
    <citation type="submission" date="2025-08" db="UniProtKB">
        <authorList>
            <consortium name="RefSeq"/>
        </authorList>
    </citation>
    <scope>IDENTIFICATION</scope>
    <source>
        <tissue evidence="2">Leaf</tissue>
    </source>
</reference>